<proteinExistence type="predicted"/>
<dbReference type="PANTHER" id="PTHR46050:SF7">
    <property type="entry name" value="TETRATRICOPEPTIDE REPEAT (TPR)-LIKE SUPERFAMILY PROTEIN"/>
    <property type="match status" value="1"/>
</dbReference>
<feature type="compositionally biased region" description="Basic and acidic residues" evidence="2">
    <location>
        <begin position="71"/>
        <end position="83"/>
    </location>
</feature>
<dbReference type="GO" id="GO:0006950">
    <property type="term" value="P:response to stress"/>
    <property type="evidence" value="ECO:0007669"/>
    <property type="project" value="UniProtKB-ARBA"/>
</dbReference>
<feature type="compositionally biased region" description="Polar residues" evidence="2">
    <location>
        <begin position="26"/>
        <end position="41"/>
    </location>
</feature>
<dbReference type="SUPFAM" id="SSF48452">
    <property type="entry name" value="TPR-like"/>
    <property type="match status" value="2"/>
</dbReference>
<dbReference type="CDD" id="cd02947">
    <property type="entry name" value="TRX_family"/>
    <property type="match status" value="1"/>
</dbReference>
<dbReference type="PANTHER" id="PTHR46050">
    <property type="entry name" value="TPR REPEAT-CONTAINING THIOREDOXIN"/>
    <property type="match status" value="1"/>
</dbReference>
<evidence type="ECO:0000259" key="3">
    <source>
        <dbReference type="Pfam" id="PF00085"/>
    </source>
</evidence>
<feature type="repeat" description="TPR" evidence="1">
    <location>
        <begin position="260"/>
        <end position="293"/>
    </location>
</feature>
<dbReference type="Pfam" id="PF00085">
    <property type="entry name" value="Thioredoxin"/>
    <property type="match status" value="1"/>
</dbReference>
<evidence type="ECO:0000313" key="5">
    <source>
        <dbReference type="Proteomes" id="UP001630127"/>
    </source>
</evidence>
<dbReference type="EMBL" id="JBJUIK010000005">
    <property type="protein sequence ID" value="KAL3527753.1"/>
    <property type="molecule type" value="Genomic_DNA"/>
</dbReference>
<feature type="region of interest" description="Disordered" evidence="2">
    <location>
        <begin position="125"/>
        <end position="144"/>
    </location>
</feature>
<feature type="domain" description="Thioredoxin" evidence="3">
    <location>
        <begin position="633"/>
        <end position="727"/>
    </location>
</feature>
<dbReference type="SMART" id="SM00028">
    <property type="entry name" value="TPR"/>
    <property type="match status" value="7"/>
</dbReference>
<dbReference type="InterPro" id="IPR019734">
    <property type="entry name" value="TPR_rpt"/>
</dbReference>
<evidence type="ECO:0000256" key="1">
    <source>
        <dbReference type="PROSITE-ProRule" id="PRU00339"/>
    </source>
</evidence>
<comment type="caution">
    <text evidence="4">The sequence shown here is derived from an EMBL/GenBank/DDBJ whole genome shotgun (WGS) entry which is preliminary data.</text>
</comment>
<name>A0ABD3A983_9GENT</name>
<dbReference type="Gene3D" id="3.40.30.10">
    <property type="entry name" value="Glutaredoxin"/>
    <property type="match status" value="1"/>
</dbReference>
<protein>
    <recommendedName>
        <fullName evidence="3">Thioredoxin domain-containing protein</fullName>
    </recommendedName>
</protein>
<sequence>MGDISPEKKSGCGLLNAVFGRRSWPRRTTSTGSLPTANATPNHIPRVPSTPISKRQMGVSDEASFLEDEADNKTSQKQVDRIIARPAPNYAKSPPGHVYQQRQAGPPITHPNQGRKIPDDQISAAPRNAAAAPPTSQGYGGVGRKVVGQGTVGLSGELESMIADHQQSKGASTLVRASSSNVMLFGNLGNLRQGGGGNATNSGTTNVLDYLPRTAKEEAAQSAPNGKYSTSVMGNVVKKQNEEPEKPTSLCRAISTRMDPEQLKILGNEDYKNGRFAEALALYDAAISIDPNKASYRSNKSAALTALGRLLEAVFECREAIQIEPHYQRAHNRLATLYVRLGEAEKATYHYKQAGAEADPDVLTKAKKLQAHLKKCTEAKMQRDWNTLLRETGLAVSVGADSAPQIFALKSEALLKLQRHEDADETLKIGPKFNDDECTKFFGPIGNATLLVIRAQVDMAAGRFEDAVAAAQLASRLDLNNKEANVLVRRTRGVAIARLNGNDLFKLGRYSEACIAYGEGLNHDPQNAVLLCNRAACRNKLGQHEKALEDCNAALNVRPSYSKARLRRSDCFAKLQKWEACIQDCEILLKDSADDEEVGQMLKEAQEQLRKQRGGGQDVKTINNGIHSSHGIVVVSSNERFRDYVTSPGVSVVLFCNKQCDKPIMQFMEQLQKRYPSVNFLKVEVEDQPSLAKSEGVNSLPAFKIYKNGSRTKDIPGNNHDLLESTIRLYIS</sequence>
<keyword evidence="1" id="KW-0802">TPR repeat</keyword>
<dbReference type="InterPro" id="IPR013766">
    <property type="entry name" value="Thioredoxin_domain"/>
</dbReference>
<organism evidence="4 5">
    <name type="scientific">Cinchona calisaya</name>
    <dbReference type="NCBI Taxonomy" id="153742"/>
    <lineage>
        <taxon>Eukaryota</taxon>
        <taxon>Viridiplantae</taxon>
        <taxon>Streptophyta</taxon>
        <taxon>Embryophyta</taxon>
        <taxon>Tracheophyta</taxon>
        <taxon>Spermatophyta</taxon>
        <taxon>Magnoliopsida</taxon>
        <taxon>eudicotyledons</taxon>
        <taxon>Gunneridae</taxon>
        <taxon>Pentapetalae</taxon>
        <taxon>asterids</taxon>
        <taxon>lamiids</taxon>
        <taxon>Gentianales</taxon>
        <taxon>Rubiaceae</taxon>
        <taxon>Cinchonoideae</taxon>
        <taxon>Cinchoneae</taxon>
        <taxon>Cinchona</taxon>
    </lineage>
</organism>
<keyword evidence="5" id="KW-1185">Reference proteome</keyword>
<feature type="region of interest" description="Disordered" evidence="2">
    <location>
        <begin position="19"/>
        <end position="120"/>
    </location>
</feature>
<dbReference type="SUPFAM" id="SSF52833">
    <property type="entry name" value="Thioredoxin-like"/>
    <property type="match status" value="1"/>
</dbReference>
<evidence type="ECO:0000256" key="2">
    <source>
        <dbReference type="SAM" id="MobiDB-lite"/>
    </source>
</evidence>
<dbReference type="Pfam" id="PF00515">
    <property type="entry name" value="TPR_1"/>
    <property type="match status" value="1"/>
</dbReference>
<dbReference type="AlphaFoldDB" id="A0ABD3A983"/>
<dbReference type="PROSITE" id="PS50005">
    <property type="entry name" value="TPR"/>
    <property type="match status" value="1"/>
</dbReference>
<dbReference type="Gene3D" id="1.25.40.10">
    <property type="entry name" value="Tetratricopeptide repeat domain"/>
    <property type="match status" value="1"/>
</dbReference>
<dbReference type="InterPro" id="IPR044534">
    <property type="entry name" value="TTL1-4"/>
</dbReference>
<gene>
    <name evidence="4" type="ORF">ACH5RR_012409</name>
</gene>
<dbReference type="InterPro" id="IPR011990">
    <property type="entry name" value="TPR-like_helical_dom_sf"/>
</dbReference>
<dbReference type="Proteomes" id="UP001630127">
    <property type="component" value="Unassembled WGS sequence"/>
</dbReference>
<dbReference type="InterPro" id="IPR036249">
    <property type="entry name" value="Thioredoxin-like_sf"/>
</dbReference>
<evidence type="ECO:0000313" key="4">
    <source>
        <dbReference type="EMBL" id="KAL3527753.1"/>
    </source>
</evidence>
<accession>A0ABD3A983</accession>
<reference evidence="4 5" key="1">
    <citation type="submission" date="2024-11" db="EMBL/GenBank/DDBJ databases">
        <title>A near-complete genome assembly of Cinchona calisaya.</title>
        <authorList>
            <person name="Lian D.C."/>
            <person name="Zhao X.W."/>
            <person name="Wei L."/>
        </authorList>
    </citation>
    <scope>NUCLEOTIDE SEQUENCE [LARGE SCALE GENOMIC DNA]</scope>
    <source>
        <tissue evidence="4">Nenye</tissue>
    </source>
</reference>
<feature type="compositionally biased region" description="Low complexity" evidence="2">
    <location>
        <begin position="125"/>
        <end position="134"/>
    </location>
</feature>